<evidence type="ECO:0000313" key="3">
    <source>
        <dbReference type="EMBL" id="OMJ67606.1"/>
    </source>
</evidence>
<dbReference type="Pfam" id="PF14753">
    <property type="entry name" value="FAM221"/>
    <property type="match status" value="1"/>
</dbReference>
<comment type="caution">
    <text evidence="3">The sequence shown here is derived from an EMBL/GenBank/DDBJ whole genome shotgun (WGS) entry which is preliminary data.</text>
</comment>
<accession>A0A1R2ASX7</accession>
<dbReference type="OrthoDB" id="310364at2759"/>
<evidence type="ECO:0000256" key="1">
    <source>
        <dbReference type="ARBA" id="ARBA00011026"/>
    </source>
</evidence>
<reference evidence="3 4" key="1">
    <citation type="submission" date="2016-11" db="EMBL/GenBank/DDBJ databases">
        <title>The macronuclear genome of Stentor coeruleus: a giant cell with tiny introns.</title>
        <authorList>
            <person name="Slabodnick M."/>
            <person name="Ruby J.G."/>
            <person name="Reiff S.B."/>
            <person name="Swart E.C."/>
            <person name="Gosai S."/>
            <person name="Prabakaran S."/>
            <person name="Witkowska E."/>
            <person name="Larue G.E."/>
            <person name="Fisher S."/>
            <person name="Freeman R.M."/>
            <person name="Gunawardena J."/>
            <person name="Chu W."/>
            <person name="Stover N.A."/>
            <person name="Gregory B.D."/>
            <person name="Nowacki M."/>
            <person name="Derisi J."/>
            <person name="Roy S.W."/>
            <person name="Marshall W.F."/>
            <person name="Sood P."/>
        </authorList>
    </citation>
    <scope>NUCLEOTIDE SEQUENCE [LARGE SCALE GENOMIC DNA]</scope>
    <source>
        <strain evidence="3">WM001</strain>
    </source>
</reference>
<dbReference type="EMBL" id="MPUH01001467">
    <property type="protein sequence ID" value="OMJ67606.1"/>
    <property type="molecule type" value="Genomic_DNA"/>
</dbReference>
<protein>
    <recommendedName>
        <fullName evidence="2">Protein FAM221A</fullName>
    </recommendedName>
</protein>
<dbReference type="AlphaFoldDB" id="A0A1R2ASX7"/>
<organism evidence="3 4">
    <name type="scientific">Stentor coeruleus</name>
    <dbReference type="NCBI Taxonomy" id="5963"/>
    <lineage>
        <taxon>Eukaryota</taxon>
        <taxon>Sar</taxon>
        <taxon>Alveolata</taxon>
        <taxon>Ciliophora</taxon>
        <taxon>Postciliodesmatophora</taxon>
        <taxon>Heterotrichea</taxon>
        <taxon>Heterotrichida</taxon>
        <taxon>Stentoridae</taxon>
        <taxon>Stentor</taxon>
    </lineage>
</organism>
<evidence type="ECO:0000313" key="4">
    <source>
        <dbReference type="Proteomes" id="UP000187209"/>
    </source>
</evidence>
<keyword evidence="4" id="KW-1185">Reference proteome</keyword>
<dbReference type="PANTHER" id="PTHR31214:SF2">
    <property type="entry name" value="PROTEIN FAM221A"/>
    <property type="match status" value="1"/>
</dbReference>
<comment type="similarity">
    <text evidence="1">Belongs to the FAM221 family.</text>
</comment>
<dbReference type="Proteomes" id="UP000187209">
    <property type="component" value="Unassembled WGS sequence"/>
</dbReference>
<proteinExistence type="inferred from homology"/>
<evidence type="ECO:0000256" key="2">
    <source>
        <dbReference type="ARBA" id="ARBA00039630"/>
    </source>
</evidence>
<dbReference type="InterPro" id="IPR026755">
    <property type="entry name" value="Fam221a/b"/>
</dbReference>
<dbReference type="PANTHER" id="PTHR31214">
    <property type="entry name" value="PROTEIN FAM221A-RELATED"/>
    <property type="match status" value="1"/>
</dbReference>
<gene>
    <name evidence="3" type="ORF">SteCoe_35188</name>
</gene>
<sequence length="272" mass="30593">MERIQLNSKAAEAVQAYIEYENIVGGADGGKLLSPAEYEEFKKQVSAQRANRLFVYWTNSQGLECKTIGPFSKCFCDHRYKEHLTDNLKTKKVPCKVPKCKCKHFNYVPIYGSNDLKCLCKHSFKEHDPLSKKCERAKCKCTSFSSTHSCSCSLHYNAHGTSFYTKDERIAMGKPVDNLGGGGDMYAALGGLTDFSDLVDGVERLQAAEYLEGHEKPRAIEETRDRNVRPLPGPVAKTIGKSREVTSEVVRPDRRAQVTALELYNLPHRYKA</sequence>
<name>A0A1R2ASX7_9CILI</name>